<dbReference type="EMBL" id="CP001700">
    <property type="protein sequence ID" value="ACU73713.1"/>
    <property type="molecule type" value="Genomic_DNA"/>
</dbReference>
<dbReference type="PIRSF" id="PIRSF000138">
    <property type="entry name" value="Al-hdrx_acd_dh"/>
    <property type="match status" value="1"/>
</dbReference>
<comment type="similarity">
    <text evidence="5">Belongs to the FMN-dependent alpha-hydroxy acid dehydrogenase family.</text>
</comment>
<gene>
    <name evidence="10" type="ordered locus">Caci_4852</name>
</gene>
<dbReference type="Proteomes" id="UP000000851">
    <property type="component" value="Chromosome"/>
</dbReference>
<feature type="binding site" evidence="7">
    <location>
        <begin position="348"/>
        <end position="349"/>
    </location>
    <ligand>
        <name>FMN</name>
        <dbReference type="ChEBI" id="CHEBI:58210"/>
    </ligand>
</feature>
<keyword evidence="11" id="KW-1185">Reference proteome</keyword>
<feature type="binding site" evidence="7">
    <location>
        <position position="48"/>
    </location>
    <ligand>
        <name>glyoxylate</name>
        <dbReference type="ChEBI" id="CHEBI:36655"/>
    </ligand>
</feature>
<feature type="region of interest" description="Disordered" evidence="8">
    <location>
        <begin position="404"/>
        <end position="440"/>
    </location>
</feature>
<feature type="binding site" evidence="7">
    <location>
        <position position="130"/>
    </location>
    <ligand>
        <name>FMN</name>
        <dbReference type="ChEBI" id="CHEBI:58210"/>
    </ligand>
</feature>
<feature type="binding site" evidence="7">
    <location>
        <position position="270"/>
    </location>
    <ligand>
        <name>FMN</name>
        <dbReference type="ChEBI" id="CHEBI:58210"/>
    </ligand>
</feature>
<sequence>MRPSEILHLLRVARPPAPHGAYRLARCATIEDVARVARRRLPLGARAYLENGGEGQHTLHRNRAAFGSYTFRPRQPRDVSGVDTGTTVLGQRIPLPFALSPVGAPRMFHHDGELAVARAARDAGIPYGISTLANTSVEDVAEQTDSPLWFQLYIWGDRSKSKEAVARAKAAGYQALLVNIDTSVRSERIPEKHSGLVLPSPQLPLKTLFEGALHPAWAWNFLTSPTVSFPNIGPPDQRSLEVMSDMFDGTVCWDDLDWIRRIWDGPIVLKGVTTVEQAREAVDHGLDAVIVSNHGGRQLDRLPATIDVLPEIADAVGDRVEVLVDSGFRSGGDIATALALGAKAVLVGRAHLYGLAAAGEAGVRHCVDILARELRMTMQLNGARNIAELDRGLIHRRGSADPAASAASALDSTASAGSTASGASADSPDPAASERSSAHA</sequence>
<dbReference type="AlphaFoldDB" id="C7Q1I4"/>
<feature type="binding site" evidence="7">
    <location>
        <begin position="101"/>
        <end position="103"/>
    </location>
    <ligand>
        <name>FMN</name>
        <dbReference type="ChEBI" id="CHEBI:58210"/>
    </ligand>
</feature>
<evidence type="ECO:0000313" key="10">
    <source>
        <dbReference type="EMBL" id="ACU73713.1"/>
    </source>
</evidence>
<dbReference type="CDD" id="cd02809">
    <property type="entry name" value="alpha_hydroxyacid_oxid_FMN"/>
    <property type="match status" value="1"/>
</dbReference>
<evidence type="ECO:0000256" key="5">
    <source>
        <dbReference type="ARBA" id="ARBA00024042"/>
    </source>
</evidence>
<dbReference type="Gene3D" id="3.20.20.70">
    <property type="entry name" value="Aldolase class I"/>
    <property type="match status" value="1"/>
</dbReference>
<dbReference type="PANTHER" id="PTHR10578:SF107">
    <property type="entry name" value="2-HYDROXYACID OXIDASE 1"/>
    <property type="match status" value="1"/>
</dbReference>
<dbReference type="InParanoid" id="C7Q1I4"/>
<accession>C7Q1I4</accession>
<protein>
    <submittedName>
        <fullName evidence="10">FMN-dependent alpha-hydroxy acid dehydrogenase</fullName>
    </submittedName>
</protein>
<dbReference type="PROSITE" id="PS00557">
    <property type="entry name" value="FMN_HYDROXY_ACID_DH_1"/>
    <property type="match status" value="1"/>
</dbReference>
<feature type="binding site" evidence="7">
    <location>
        <position position="151"/>
    </location>
    <ligand>
        <name>FMN</name>
        <dbReference type="ChEBI" id="CHEBI:58210"/>
    </ligand>
</feature>
<dbReference type="HOGENOM" id="CLU_020639_0_0_11"/>
<feature type="binding site" evidence="7">
    <location>
        <position position="188"/>
    </location>
    <ligand>
        <name>glyoxylate</name>
        <dbReference type="ChEBI" id="CHEBI:36655"/>
    </ligand>
</feature>
<dbReference type="Pfam" id="PF01070">
    <property type="entry name" value="FMN_dh"/>
    <property type="match status" value="1"/>
</dbReference>
<dbReference type="SUPFAM" id="SSF51395">
    <property type="entry name" value="FMN-linked oxidoreductases"/>
    <property type="match status" value="1"/>
</dbReference>
<feature type="binding site" evidence="7">
    <location>
        <begin position="325"/>
        <end position="329"/>
    </location>
    <ligand>
        <name>FMN</name>
        <dbReference type="ChEBI" id="CHEBI:58210"/>
    </ligand>
</feature>
<evidence type="ECO:0000256" key="2">
    <source>
        <dbReference type="ARBA" id="ARBA00022630"/>
    </source>
</evidence>
<proteinExistence type="inferred from homology"/>
<keyword evidence="4" id="KW-0560">Oxidoreductase</keyword>
<dbReference type="InterPro" id="IPR012133">
    <property type="entry name" value="Alpha-hydoxy_acid_DH_FMN"/>
</dbReference>
<dbReference type="InterPro" id="IPR000262">
    <property type="entry name" value="FMN-dep_DH"/>
</dbReference>
<evidence type="ECO:0000256" key="6">
    <source>
        <dbReference type="PIRSR" id="PIRSR000138-1"/>
    </source>
</evidence>
<comment type="cofactor">
    <cofactor evidence="1">
        <name>FMN</name>
        <dbReference type="ChEBI" id="CHEBI:58210"/>
    </cofactor>
</comment>
<dbReference type="KEGG" id="cai:Caci_4852"/>
<evidence type="ECO:0000313" key="11">
    <source>
        <dbReference type="Proteomes" id="UP000000851"/>
    </source>
</evidence>
<dbReference type="FunCoup" id="C7Q1I4">
    <property type="interactions" value="291"/>
</dbReference>
<reference evidence="10 11" key="1">
    <citation type="journal article" date="2009" name="Stand. Genomic Sci.">
        <title>Complete genome sequence of Catenulispora acidiphila type strain (ID 139908).</title>
        <authorList>
            <person name="Copeland A."/>
            <person name="Lapidus A."/>
            <person name="Glavina Del Rio T."/>
            <person name="Nolan M."/>
            <person name="Lucas S."/>
            <person name="Chen F."/>
            <person name="Tice H."/>
            <person name="Cheng J.F."/>
            <person name="Bruce D."/>
            <person name="Goodwin L."/>
            <person name="Pitluck S."/>
            <person name="Mikhailova N."/>
            <person name="Pati A."/>
            <person name="Ivanova N."/>
            <person name="Mavromatis K."/>
            <person name="Chen A."/>
            <person name="Palaniappan K."/>
            <person name="Chain P."/>
            <person name="Land M."/>
            <person name="Hauser L."/>
            <person name="Chang Y.J."/>
            <person name="Jeffries C.D."/>
            <person name="Chertkov O."/>
            <person name="Brettin T."/>
            <person name="Detter J.C."/>
            <person name="Han C."/>
            <person name="Ali Z."/>
            <person name="Tindall B.J."/>
            <person name="Goker M."/>
            <person name="Bristow J."/>
            <person name="Eisen J.A."/>
            <person name="Markowitz V."/>
            <person name="Hugenholtz P."/>
            <person name="Kyrpides N.C."/>
            <person name="Klenk H.P."/>
        </authorList>
    </citation>
    <scope>NUCLEOTIDE SEQUENCE [LARGE SCALE GENOMIC DNA]</scope>
    <source>
        <strain evidence="11">DSM 44928 / JCM 14897 / NBRC 102108 / NRRL B-24433 / ID139908</strain>
    </source>
</reference>
<name>C7Q1I4_CATAD</name>
<feature type="binding site" evidence="7">
    <location>
        <position position="297"/>
    </location>
    <ligand>
        <name>glyoxylate</name>
        <dbReference type="ChEBI" id="CHEBI:36655"/>
    </ligand>
</feature>
<organism evidence="10 11">
    <name type="scientific">Catenulispora acidiphila (strain DSM 44928 / JCM 14897 / NBRC 102108 / NRRL B-24433 / ID139908)</name>
    <dbReference type="NCBI Taxonomy" id="479433"/>
    <lineage>
        <taxon>Bacteria</taxon>
        <taxon>Bacillati</taxon>
        <taxon>Actinomycetota</taxon>
        <taxon>Actinomycetes</taxon>
        <taxon>Catenulisporales</taxon>
        <taxon>Catenulisporaceae</taxon>
        <taxon>Catenulispora</taxon>
    </lineage>
</organism>
<evidence type="ECO:0000256" key="8">
    <source>
        <dbReference type="SAM" id="MobiDB-lite"/>
    </source>
</evidence>
<evidence type="ECO:0000256" key="1">
    <source>
        <dbReference type="ARBA" id="ARBA00001917"/>
    </source>
</evidence>
<dbReference type="STRING" id="479433.Caci_4852"/>
<dbReference type="InterPro" id="IPR013785">
    <property type="entry name" value="Aldolase_TIM"/>
</dbReference>
<evidence type="ECO:0000259" key="9">
    <source>
        <dbReference type="PROSITE" id="PS51349"/>
    </source>
</evidence>
<feature type="binding site" evidence="7">
    <location>
        <position position="153"/>
    </location>
    <ligand>
        <name>glyoxylate</name>
        <dbReference type="ChEBI" id="CHEBI:36655"/>
    </ligand>
</feature>
<dbReference type="PANTHER" id="PTHR10578">
    <property type="entry name" value="S -2-HYDROXY-ACID OXIDASE-RELATED"/>
    <property type="match status" value="1"/>
</dbReference>
<dbReference type="GO" id="GO:0010181">
    <property type="term" value="F:FMN binding"/>
    <property type="evidence" value="ECO:0007669"/>
    <property type="project" value="InterPro"/>
</dbReference>
<evidence type="ECO:0000256" key="3">
    <source>
        <dbReference type="ARBA" id="ARBA00022643"/>
    </source>
</evidence>
<feature type="binding site" evidence="7">
    <location>
        <position position="292"/>
    </location>
    <ligand>
        <name>FMN</name>
        <dbReference type="ChEBI" id="CHEBI:58210"/>
    </ligand>
</feature>
<dbReference type="eggNOG" id="COG1304">
    <property type="taxonomic scope" value="Bacteria"/>
</dbReference>
<keyword evidence="3 7" id="KW-0288">FMN</keyword>
<feature type="domain" description="FMN hydroxy acid dehydrogenase" evidence="9">
    <location>
        <begin position="22"/>
        <end position="399"/>
    </location>
</feature>
<dbReference type="InterPro" id="IPR008259">
    <property type="entry name" value="FMN_hydac_DH_AS"/>
</dbReference>
<dbReference type="FunFam" id="3.20.20.70:FF:000029">
    <property type="entry name" value="L-lactate dehydrogenase"/>
    <property type="match status" value="1"/>
</dbReference>
<feature type="binding site" evidence="7">
    <location>
        <position position="294"/>
    </location>
    <ligand>
        <name>glyoxylate</name>
        <dbReference type="ChEBI" id="CHEBI:36655"/>
    </ligand>
</feature>
<dbReference type="GO" id="GO:0016614">
    <property type="term" value="F:oxidoreductase activity, acting on CH-OH group of donors"/>
    <property type="evidence" value="ECO:0007669"/>
    <property type="project" value="UniProtKB-ARBA"/>
</dbReference>
<dbReference type="InterPro" id="IPR037396">
    <property type="entry name" value="FMN_HAD"/>
</dbReference>
<keyword evidence="2 7" id="KW-0285">Flavoprotein</keyword>
<evidence type="ECO:0000256" key="7">
    <source>
        <dbReference type="PIRSR" id="PIRSR000138-2"/>
    </source>
</evidence>
<dbReference type="OrthoDB" id="9770452at2"/>
<evidence type="ECO:0000256" key="4">
    <source>
        <dbReference type="ARBA" id="ARBA00023002"/>
    </source>
</evidence>
<dbReference type="PROSITE" id="PS51349">
    <property type="entry name" value="FMN_HYDROXY_ACID_DH_2"/>
    <property type="match status" value="1"/>
</dbReference>
<feature type="active site" description="Proton acceptor" evidence="6">
    <location>
        <position position="294"/>
    </location>
</feature>